<feature type="compositionally biased region" description="Low complexity" evidence="1">
    <location>
        <begin position="48"/>
        <end position="57"/>
    </location>
</feature>
<keyword evidence="3" id="KW-1185">Reference proteome</keyword>
<reference evidence="2 3" key="1">
    <citation type="submission" date="2019-05" db="EMBL/GenBank/DDBJ databases">
        <title>Another draft genome of Portunus trituberculatus and its Hox gene families provides insights of decapod evolution.</title>
        <authorList>
            <person name="Jeong J.-H."/>
            <person name="Song I."/>
            <person name="Kim S."/>
            <person name="Choi T."/>
            <person name="Kim D."/>
            <person name="Ryu S."/>
            <person name="Kim W."/>
        </authorList>
    </citation>
    <scope>NUCLEOTIDE SEQUENCE [LARGE SCALE GENOMIC DNA]</scope>
    <source>
        <tissue evidence="2">Muscle</tissue>
    </source>
</reference>
<evidence type="ECO:0000256" key="1">
    <source>
        <dbReference type="SAM" id="MobiDB-lite"/>
    </source>
</evidence>
<feature type="compositionally biased region" description="Pro residues" evidence="1">
    <location>
        <begin position="34"/>
        <end position="47"/>
    </location>
</feature>
<feature type="compositionally biased region" description="Basic and acidic residues" evidence="1">
    <location>
        <begin position="59"/>
        <end position="70"/>
    </location>
</feature>
<dbReference type="EMBL" id="VSRR010002269">
    <property type="protein sequence ID" value="MPC30517.1"/>
    <property type="molecule type" value="Genomic_DNA"/>
</dbReference>
<comment type="caution">
    <text evidence="2">The sequence shown here is derived from an EMBL/GenBank/DDBJ whole genome shotgun (WGS) entry which is preliminary data.</text>
</comment>
<evidence type="ECO:0000313" key="2">
    <source>
        <dbReference type="EMBL" id="MPC30517.1"/>
    </source>
</evidence>
<evidence type="ECO:0000313" key="3">
    <source>
        <dbReference type="Proteomes" id="UP000324222"/>
    </source>
</evidence>
<organism evidence="2 3">
    <name type="scientific">Portunus trituberculatus</name>
    <name type="common">Swimming crab</name>
    <name type="synonym">Neptunus trituberculatus</name>
    <dbReference type="NCBI Taxonomy" id="210409"/>
    <lineage>
        <taxon>Eukaryota</taxon>
        <taxon>Metazoa</taxon>
        <taxon>Ecdysozoa</taxon>
        <taxon>Arthropoda</taxon>
        <taxon>Crustacea</taxon>
        <taxon>Multicrustacea</taxon>
        <taxon>Malacostraca</taxon>
        <taxon>Eumalacostraca</taxon>
        <taxon>Eucarida</taxon>
        <taxon>Decapoda</taxon>
        <taxon>Pleocyemata</taxon>
        <taxon>Brachyura</taxon>
        <taxon>Eubrachyura</taxon>
        <taxon>Portunoidea</taxon>
        <taxon>Portunidae</taxon>
        <taxon>Portuninae</taxon>
        <taxon>Portunus</taxon>
    </lineage>
</organism>
<gene>
    <name evidence="2" type="ORF">E2C01_023784</name>
</gene>
<feature type="region of interest" description="Disordered" evidence="1">
    <location>
        <begin position="1"/>
        <end position="70"/>
    </location>
</feature>
<sequence length="70" mass="7525">MHANKVVAIPTSLDDRFTPGPPRLENECDENEVNPPPPSIPSSPSPPNGENIGPPNSVEKGDKKPLEMEL</sequence>
<dbReference type="Proteomes" id="UP000324222">
    <property type="component" value="Unassembled WGS sequence"/>
</dbReference>
<dbReference type="AlphaFoldDB" id="A0A5B7EAW9"/>
<name>A0A5B7EAW9_PORTR</name>
<protein>
    <submittedName>
        <fullName evidence="2">Uncharacterized protein</fullName>
    </submittedName>
</protein>
<accession>A0A5B7EAW9</accession>
<proteinExistence type="predicted"/>